<evidence type="ECO:0000313" key="4">
    <source>
        <dbReference type="Proteomes" id="UP001596445"/>
    </source>
</evidence>
<feature type="domain" description="Putative sensor" evidence="2">
    <location>
        <begin position="30"/>
        <end position="211"/>
    </location>
</feature>
<organism evidence="3 4">
    <name type="scientific">Halovenus salina</name>
    <dbReference type="NCBI Taxonomy" id="1510225"/>
    <lineage>
        <taxon>Archaea</taxon>
        <taxon>Methanobacteriati</taxon>
        <taxon>Methanobacteriota</taxon>
        <taxon>Stenosarchaea group</taxon>
        <taxon>Halobacteria</taxon>
        <taxon>Halobacteriales</taxon>
        <taxon>Haloarculaceae</taxon>
        <taxon>Halovenus</taxon>
    </lineage>
</organism>
<feature type="transmembrane region" description="Helical" evidence="1">
    <location>
        <begin position="55"/>
        <end position="76"/>
    </location>
</feature>
<dbReference type="AlphaFoldDB" id="A0ABD5W0I0"/>
<sequence>MNHSRTSGGSLLSDVFGVVADAQSYKNIAYLFLAFPLGLFYFVLLTVGFSLGLGLSVLLVGLVILLATVIGLRAIAAFERRLANSLLDVDIADPDDVDVRGDSIVETGKAYLRAASTWRGLGFVFLKFWVGILSFVLLVSFLGAAVDLVLAPVAPDGAFNVQINNWYPARAVDTPAEQAVGVIGGLGLALLAMHLINAFARVNAQIAAALLGPEDSDNRAANTR</sequence>
<dbReference type="EMBL" id="JBHSZI010000001">
    <property type="protein sequence ID" value="MFC7057949.1"/>
    <property type="molecule type" value="Genomic_DNA"/>
</dbReference>
<dbReference type="Proteomes" id="UP001596445">
    <property type="component" value="Unassembled WGS sequence"/>
</dbReference>
<keyword evidence="4" id="KW-1185">Reference proteome</keyword>
<name>A0ABD5W0I0_9EURY</name>
<proteinExistence type="predicted"/>
<feature type="transmembrane region" description="Helical" evidence="1">
    <location>
        <begin position="121"/>
        <end position="146"/>
    </location>
</feature>
<dbReference type="Pfam" id="PF13796">
    <property type="entry name" value="Sensor"/>
    <property type="match status" value="1"/>
</dbReference>
<feature type="transmembrane region" description="Helical" evidence="1">
    <location>
        <begin position="28"/>
        <end position="49"/>
    </location>
</feature>
<keyword evidence="1" id="KW-0472">Membrane</keyword>
<reference evidence="3 4" key="1">
    <citation type="journal article" date="2019" name="Int. J. Syst. Evol. Microbiol.">
        <title>The Global Catalogue of Microorganisms (GCM) 10K type strain sequencing project: providing services to taxonomists for standard genome sequencing and annotation.</title>
        <authorList>
            <consortium name="The Broad Institute Genomics Platform"/>
            <consortium name="The Broad Institute Genome Sequencing Center for Infectious Disease"/>
            <person name="Wu L."/>
            <person name="Ma J."/>
        </authorList>
    </citation>
    <scope>NUCLEOTIDE SEQUENCE [LARGE SCALE GENOMIC DNA]</scope>
    <source>
        <strain evidence="3 4">JCM 30072</strain>
    </source>
</reference>
<keyword evidence="1" id="KW-0812">Transmembrane</keyword>
<gene>
    <name evidence="3" type="ORF">ACFQQG_06935</name>
</gene>
<evidence type="ECO:0000256" key="1">
    <source>
        <dbReference type="SAM" id="Phobius"/>
    </source>
</evidence>
<dbReference type="GeneID" id="76629900"/>
<keyword evidence="1" id="KW-1133">Transmembrane helix</keyword>
<evidence type="ECO:0000259" key="2">
    <source>
        <dbReference type="Pfam" id="PF13796"/>
    </source>
</evidence>
<accession>A0ABD5W0I0</accession>
<feature type="transmembrane region" description="Helical" evidence="1">
    <location>
        <begin position="179"/>
        <end position="200"/>
    </location>
</feature>
<evidence type="ECO:0000313" key="3">
    <source>
        <dbReference type="EMBL" id="MFC7057949.1"/>
    </source>
</evidence>
<dbReference type="RefSeq" id="WP_267163758.1">
    <property type="nucleotide sequence ID" value="NZ_CP112972.1"/>
</dbReference>
<comment type="caution">
    <text evidence="3">The sequence shown here is derived from an EMBL/GenBank/DDBJ whole genome shotgun (WGS) entry which is preliminary data.</text>
</comment>
<protein>
    <submittedName>
        <fullName evidence="3">Sensor domain-containing protein</fullName>
    </submittedName>
</protein>
<dbReference type="InterPro" id="IPR025828">
    <property type="entry name" value="Put_sensor_dom"/>
</dbReference>